<comment type="caution">
    <text evidence="1">The sequence shown here is derived from an EMBL/GenBank/DDBJ whole genome shotgun (WGS) entry which is preliminary data.</text>
</comment>
<dbReference type="Gene3D" id="1.20.1260.10">
    <property type="match status" value="2"/>
</dbReference>
<dbReference type="NCBIfam" id="TIGR02158">
    <property type="entry name" value="PA_CoA_Oxy3"/>
    <property type="match status" value="1"/>
</dbReference>
<evidence type="ECO:0000313" key="2">
    <source>
        <dbReference type="Proteomes" id="UP000765802"/>
    </source>
</evidence>
<dbReference type="InterPro" id="IPR052703">
    <property type="entry name" value="Aromatic_CoA_ox/epox"/>
</dbReference>
<dbReference type="PANTHER" id="PTHR30458:SF0">
    <property type="entry name" value="1,2-PHENYLACETYL-COA EPOXIDASE, SUBUNIT C"/>
    <property type="match status" value="1"/>
</dbReference>
<evidence type="ECO:0000313" key="1">
    <source>
        <dbReference type="EMBL" id="MBC6491775.1"/>
    </source>
</evidence>
<accession>A0ABR7M9R9</accession>
<dbReference type="InterPro" id="IPR007814">
    <property type="entry name" value="PaaA_PaaC"/>
</dbReference>
<dbReference type="InterPro" id="IPR009078">
    <property type="entry name" value="Ferritin-like_SF"/>
</dbReference>
<dbReference type="Pfam" id="PF05138">
    <property type="entry name" value="PaaA_PaaC"/>
    <property type="match status" value="1"/>
</dbReference>
<reference evidence="1 2" key="1">
    <citation type="submission" date="2016-07" db="EMBL/GenBank/DDBJ databases">
        <title>Genome analysis of Flavihumibacter stibioxidans YS-17.</title>
        <authorList>
            <person name="Shi K."/>
            <person name="Han Y."/>
            <person name="Wang G."/>
        </authorList>
    </citation>
    <scope>NUCLEOTIDE SEQUENCE [LARGE SCALE GENOMIC DNA]</scope>
    <source>
        <strain evidence="1 2">YS-17</strain>
    </source>
</reference>
<name>A0ABR7M9R9_9BACT</name>
<gene>
    <name evidence="1" type="ORF">BC349_12000</name>
</gene>
<protein>
    <submittedName>
        <fullName evidence="1">Phenylacetate-CoA oxygenase subunit PaaI</fullName>
    </submittedName>
</protein>
<proteinExistence type="predicted"/>
<dbReference type="RefSeq" id="WP_187257094.1">
    <property type="nucleotide sequence ID" value="NZ_JBHULF010000007.1"/>
</dbReference>
<dbReference type="Proteomes" id="UP000765802">
    <property type="component" value="Unassembled WGS sequence"/>
</dbReference>
<dbReference type="SUPFAM" id="SSF47240">
    <property type="entry name" value="Ferritin-like"/>
    <property type="match status" value="1"/>
</dbReference>
<dbReference type="EMBL" id="MBUA01000023">
    <property type="protein sequence ID" value="MBC6491775.1"/>
    <property type="molecule type" value="Genomic_DNA"/>
</dbReference>
<dbReference type="PANTHER" id="PTHR30458">
    <property type="entry name" value="PHENYLACETIC ACID DEGRADATION PROTEIN PAA"/>
    <property type="match status" value="1"/>
</dbReference>
<dbReference type="PIRSF" id="PIRSF037834">
    <property type="entry name" value="PA_CoA_Oase3"/>
    <property type="match status" value="1"/>
</dbReference>
<keyword evidence="2" id="KW-1185">Reference proteome</keyword>
<sequence>MISDKFLYTLFLADNALILGHRNSEWTGHGPNLEQDIAISNIALDLVGQARNLYQYAAEQYNNYRDELSGLITSPAFNQVQGPIDEDDLAYLRDVNEFRNNLLVEQPNGDWAKTILRQFLFSCYQQLLYERMKQSADLQLAAIAEKSLKEVLYHVRWSGEWVIRLGDGTEESKRRMQEAIASLWKFTGELFIAASFEKALASAPTAPAASTGAPGSPMETSLAGLVPAPESLKETWLEKVAGTFRLATLDMPANSWMQQGGKDCIHTEHLGFLLAEMQYLQRAYPGSEW</sequence>
<dbReference type="InterPro" id="IPR011882">
    <property type="entry name" value="PaaC"/>
</dbReference>
<organism evidence="1 2">
    <name type="scientific">Flavihumibacter stibioxidans</name>
    <dbReference type="NCBI Taxonomy" id="1834163"/>
    <lineage>
        <taxon>Bacteria</taxon>
        <taxon>Pseudomonadati</taxon>
        <taxon>Bacteroidota</taxon>
        <taxon>Chitinophagia</taxon>
        <taxon>Chitinophagales</taxon>
        <taxon>Chitinophagaceae</taxon>
        <taxon>Flavihumibacter</taxon>
    </lineage>
</organism>
<dbReference type="InterPro" id="IPR012347">
    <property type="entry name" value="Ferritin-like"/>
</dbReference>